<dbReference type="AlphaFoldDB" id="A0A9P1H4H2"/>
<accession>A0A9P1H4H2</accession>
<dbReference type="EMBL" id="CALLCH030000015">
    <property type="protein sequence ID" value="CAI4216589.1"/>
    <property type="molecule type" value="Genomic_DNA"/>
</dbReference>
<comment type="caution">
    <text evidence="1">The sequence shown here is derived from an EMBL/GenBank/DDBJ whole genome shotgun (WGS) entry which is preliminary data.</text>
</comment>
<evidence type="ECO:0000313" key="2">
    <source>
        <dbReference type="Proteomes" id="UP000838763"/>
    </source>
</evidence>
<proteinExistence type="predicted"/>
<reference evidence="1" key="1">
    <citation type="submission" date="2022-11" db="EMBL/GenBank/DDBJ databases">
        <authorList>
            <person name="Scott C."/>
            <person name="Bruce N."/>
        </authorList>
    </citation>
    <scope>NUCLEOTIDE SEQUENCE</scope>
</reference>
<gene>
    <name evidence="1" type="ORF">PPNO1_LOCUS6241</name>
</gene>
<evidence type="ECO:0000313" key="1">
    <source>
        <dbReference type="EMBL" id="CAI4216589.1"/>
    </source>
</evidence>
<keyword evidence="2" id="KW-1185">Reference proteome</keyword>
<protein>
    <submittedName>
        <fullName evidence="1">Uncharacterized protein</fullName>
    </submittedName>
</protein>
<organism evidence="1 2">
    <name type="scientific">Parascedosporium putredinis</name>
    <dbReference type="NCBI Taxonomy" id="1442378"/>
    <lineage>
        <taxon>Eukaryota</taxon>
        <taxon>Fungi</taxon>
        <taxon>Dikarya</taxon>
        <taxon>Ascomycota</taxon>
        <taxon>Pezizomycotina</taxon>
        <taxon>Sordariomycetes</taxon>
        <taxon>Hypocreomycetidae</taxon>
        <taxon>Microascales</taxon>
        <taxon>Microascaceae</taxon>
        <taxon>Parascedosporium</taxon>
    </lineage>
</organism>
<name>A0A9P1H4H2_9PEZI</name>
<dbReference type="Proteomes" id="UP000838763">
    <property type="component" value="Unassembled WGS sequence"/>
</dbReference>
<sequence length="446" mass="46853">MRTISDDASKFTLRVPTGSSIETVLGQLKSLQGQETHQSLTSHESDAAVILTTPEFSRWLTNEAFMSGLLSSFASHDTQVLAAVVDDLSPSSPFGTPATGFSVMRGSADKMLPGFSTRSSLSRTTGPPQRGSLSFYLPSAESVSATIPLANTIFQNGLESTLLASSWSVQEPGVFKLSAIAEKSRHGIVCAAQASPASACREIEVDGAPVPASTELEARVQHVYDNRAAADNLSTSGMPVDIWALISTPEAASTPSVLETMRALRTSSFDGPEEEAAAASANAKTAAELLMSGFRLYRISDGGGGWGKRRGRLSLDAEWASSDPAADNLDMMLSSADDAGPAILQRGVVSPGSYIQFVTAPNLGNLADPIASPSFLTSVVLGTSSSLGDGVPSKTNPGEDFACLRGHFGGLSRKHLFLTNQDATSSSQSRSRVFTQIDSPYSYITL</sequence>
<dbReference type="OrthoDB" id="1744869at2759"/>